<proteinExistence type="predicted"/>
<reference evidence="2 3" key="1">
    <citation type="journal article" date="2013" name="Stand. Genomic Sci.">
        <title>Genome sequence of the reddish-pigmented Rubellimicrobium thermophilum type strain (DSM 16684(T)), a member of the Roseobacter clade.</title>
        <authorList>
            <person name="Fiebig A."/>
            <person name="Riedel T."/>
            <person name="Gronow S."/>
            <person name="Petersen J."/>
            <person name="Klenk H.P."/>
            <person name="Goker M."/>
        </authorList>
    </citation>
    <scope>NUCLEOTIDE SEQUENCE [LARGE SCALE GENOMIC DNA]</scope>
    <source>
        <strain evidence="2 3">DSM 16684</strain>
    </source>
</reference>
<dbReference type="STRING" id="1123069.ruthe_01511"/>
<accession>S9R3X6</accession>
<dbReference type="PANTHER" id="PTHR43544:SF12">
    <property type="entry name" value="NAD(P)-BINDING ROSSMANN-FOLD SUPERFAMILY PROTEIN"/>
    <property type="match status" value="1"/>
</dbReference>
<dbReference type="SUPFAM" id="SSF51735">
    <property type="entry name" value="NAD(P)-binding Rossmann-fold domains"/>
    <property type="match status" value="1"/>
</dbReference>
<dbReference type="Pfam" id="PF00106">
    <property type="entry name" value="adh_short"/>
    <property type="match status" value="1"/>
</dbReference>
<dbReference type="GO" id="GO:0016491">
    <property type="term" value="F:oxidoreductase activity"/>
    <property type="evidence" value="ECO:0007669"/>
    <property type="project" value="TreeGrafter"/>
</dbReference>
<protein>
    <submittedName>
        <fullName evidence="2">Short-chain dehydrogenase</fullName>
    </submittedName>
</protein>
<dbReference type="PRINTS" id="PR00081">
    <property type="entry name" value="GDHRDH"/>
</dbReference>
<evidence type="ECO:0000256" key="1">
    <source>
        <dbReference type="SAM" id="MobiDB-lite"/>
    </source>
</evidence>
<dbReference type="PANTHER" id="PTHR43544">
    <property type="entry name" value="SHORT-CHAIN DEHYDROGENASE/REDUCTASE"/>
    <property type="match status" value="1"/>
</dbReference>
<feature type="region of interest" description="Disordered" evidence="1">
    <location>
        <begin position="216"/>
        <end position="236"/>
    </location>
</feature>
<dbReference type="InterPro" id="IPR002347">
    <property type="entry name" value="SDR_fam"/>
</dbReference>
<dbReference type="EMBL" id="AOLV01000010">
    <property type="protein sequence ID" value="EPX86693.1"/>
    <property type="molecule type" value="Genomic_DNA"/>
</dbReference>
<gene>
    <name evidence="2" type="ORF">ruthe_01511</name>
</gene>
<dbReference type="GO" id="GO:0005737">
    <property type="term" value="C:cytoplasm"/>
    <property type="evidence" value="ECO:0007669"/>
    <property type="project" value="TreeGrafter"/>
</dbReference>
<dbReference type="InterPro" id="IPR051468">
    <property type="entry name" value="Fungal_SecMetab_SDRs"/>
</dbReference>
<organism evidence="2 3">
    <name type="scientific">Rubellimicrobium thermophilum DSM 16684</name>
    <dbReference type="NCBI Taxonomy" id="1123069"/>
    <lineage>
        <taxon>Bacteria</taxon>
        <taxon>Pseudomonadati</taxon>
        <taxon>Pseudomonadota</taxon>
        <taxon>Alphaproteobacteria</taxon>
        <taxon>Rhodobacterales</taxon>
        <taxon>Roseobacteraceae</taxon>
        <taxon>Rubellimicrobium</taxon>
    </lineage>
</organism>
<comment type="caution">
    <text evidence="2">The sequence shown here is derived from an EMBL/GenBank/DDBJ whole genome shotgun (WGS) entry which is preliminary data.</text>
</comment>
<dbReference type="HOGENOM" id="CLU_010194_9_7_5"/>
<dbReference type="Gene3D" id="3.40.50.720">
    <property type="entry name" value="NAD(P)-binding Rossmann-like Domain"/>
    <property type="match status" value="1"/>
</dbReference>
<keyword evidence="3" id="KW-1185">Reference proteome</keyword>
<dbReference type="OrthoDB" id="9785826at2"/>
<dbReference type="Proteomes" id="UP000015346">
    <property type="component" value="Unassembled WGS sequence"/>
</dbReference>
<name>S9R3X6_9RHOB</name>
<dbReference type="AlphaFoldDB" id="S9R3X6"/>
<dbReference type="RefSeq" id="WP_021097601.1">
    <property type="nucleotide sequence ID" value="NZ_KE557320.1"/>
</dbReference>
<evidence type="ECO:0000313" key="2">
    <source>
        <dbReference type="EMBL" id="EPX86693.1"/>
    </source>
</evidence>
<dbReference type="InterPro" id="IPR036291">
    <property type="entry name" value="NAD(P)-bd_dom_sf"/>
</dbReference>
<sequence length="236" mass="24281">MTDSHAEDRPATALVIGASGGIGAALADALAARGLSVTRLARREGGPDLRDPAATERAFAALSGPFAQIWVATGILAPAGRRPEKALREIDAAAMAEMFAVNTIGPALVLRHAPRWLPRRGRSLLAVLSARVGSIGDNALGGWHAYRASKAALNMLLKGAAIELARTHPQAVAVALHPGTVDSPFTAGFSPAHGKLPPAEAARRLLAVTEALTPADSGSFRDHRGRSCHGDAPAGS</sequence>
<evidence type="ECO:0000313" key="3">
    <source>
        <dbReference type="Proteomes" id="UP000015346"/>
    </source>
</evidence>